<dbReference type="SUPFAM" id="SSF48317">
    <property type="entry name" value="Acid phosphatase/Vanadium-dependent haloperoxidase"/>
    <property type="match status" value="1"/>
</dbReference>
<dbReference type="RefSeq" id="WP_051031820.1">
    <property type="nucleotide sequence ID" value="NZ_CAWPHS010000067.1"/>
</dbReference>
<evidence type="ECO:0000259" key="2">
    <source>
        <dbReference type="SMART" id="SM00014"/>
    </source>
</evidence>
<dbReference type="Proteomes" id="UP000523447">
    <property type="component" value="Unassembled WGS sequence"/>
</dbReference>
<dbReference type="InterPro" id="IPR000326">
    <property type="entry name" value="PAP2/HPO"/>
</dbReference>
<dbReference type="Pfam" id="PF01569">
    <property type="entry name" value="PAP2"/>
    <property type="match status" value="1"/>
</dbReference>
<reference evidence="3 4" key="1">
    <citation type="submission" date="2020-04" db="EMBL/GenBank/DDBJ databases">
        <title>MicrobeNet Type strains.</title>
        <authorList>
            <person name="Nicholson A.C."/>
        </authorList>
    </citation>
    <scope>NUCLEOTIDE SEQUENCE [LARGE SCALE GENOMIC DNA]</scope>
    <source>
        <strain evidence="3 4">DSM 44445</strain>
    </source>
</reference>
<accession>A0A7X6LYD0</accession>
<dbReference type="PANTHER" id="PTHR14969">
    <property type="entry name" value="SPHINGOSINE-1-PHOSPHATE PHOSPHOHYDROLASE"/>
    <property type="match status" value="1"/>
</dbReference>
<name>A0A7X6LYD0_9NOCA</name>
<evidence type="ECO:0000313" key="3">
    <source>
        <dbReference type="EMBL" id="NKY85992.1"/>
    </source>
</evidence>
<keyword evidence="1" id="KW-0812">Transmembrane</keyword>
<dbReference type="EMBL" id="JAAXPE010000007">
    <property type="protein sequence ID" value="NKY85992.1"/>
    <property type="molecule type" value="Genomic_DNA"/>
</dbReference>
<sequence>MALLVPILLAVVGVVVATQHDRLRWRLAGAIIGFAVVLGAAAQLTADVRGGGGSTRIDRPIADWVLDHRLTWLNPVVRSLTDFGGVAAMTALTLAACAWFGWRRQWAPLLTTAAVGAGAAVIGSIMKSAIGRHRPPAIDQLVVATNASYPSGHTLGSTAVAGVVAAMIACSAGQRRSRVLAVPAAALFALVIGVSRIYLGVHWTTDVLAGWAIGLTWLTLCLTPYLWWRSRLSSSRPARPARSTAEPPRRR</sequence>
<feature type="transmembrane region" description="Helical" evidence="1">
    <location>
        <begin position="27"/>
        <end position="46"/>
    </location>
</feature>
<dbReference type="InterPro" id="IPR036938">
    <property type="entry name" value="PAP2/HPO_sf"/>
</dbReference>
<feature type="domain" description="Phosphatidic acid phosphatase type 2/haloperoxidase" evidence="2">
    <location>
        <begin position="107"/>
        <end position="222"/>
    </location>
</feature>
<feature type="transmembrane region" description="Helical" evidence="1">
    <location>
        <begin position="207"/>
        <end position="228"/>
    </location>
</feature>
<protein>
    <submittedName>
        <fullName evidence="3">Phosphatase PAP2 family protein</fullName>
    </submittedName>
</protein>
<keyword evidence="1" id="KW-1133">Transmembrane helix</keyword>
<feature type="transmembrane region" description="Helical" evidence="1">
    <location>
        <begin position="108"/>
        <end position="126"/>
    </location>
</feature>
<evidence type="ECO:0000313" key="4">
    <source>
        <dbReference type="Proteomes" id="UP000523447"/>
    </source>
</evidence>
<feature type="transmembrane region" description="Helical" evidence="1">
    <location>
        <begin position="179"/>
        <end position="201"/>
    </location>
</feature>
<evidence type="ECO:0000256" key="1">
    <source>
        <dbReference type="SAM" id="Phobius"/>
    </source>
</evidence>
<comment type="caution">
    <text evidence="3">The sequence shown here is derived from an EMBL/GenBank/DDBJ whole genome shotgun (WGS) entry which is preliminary data.</text>
</comment>
<keyword evidence="1" id="KW-0472">Membrane</keyword>
<proteinExistence type="predicted"/>
<dbReference type="SMART" id="SM00014">
    <property type="entry name" value="acidPPc"/>
    <property type="match status" value="1"/>
</dbReference>
<keyword evidence="4" id="KW-1185">Reference proteome</keyword>
<dbReference type="CDD" id="cd03392">
    <property type="entry name" value="PAP2_like_2"/>
    <property type="match status" value="1"/>
</dbReference>
<organism evidence="3 4">
    <name type="scientific">Nocardia veterana</name>
    <dbReference type="NCBI Taxonomy" id="132249"/>
    <lineage>
        <taxon>Bacteria</taxon>
        <taxon>Bacillati</taxon>
        <taxon>Actinomycetota</taxon>
        <taxon>Actinomycetes</taxon>
        <taxon>Mycobacteriales</taxon>
        <taxon>Nocardiaceae</taxon>
        <taxon>Nocardia</taxon>
    </lineage>
</organism>
<gene>
    <name evidence="3" type="ORF">HGA07_10180</name>
</gene>
<feature type="transmembrane region" description="Helical" evidence="1">
    <location>
        <begin position="83"/>
        <end position="102"/>
    </location>
</feature>
<dbReference type="PANTHER" id="PTHR14969:SF13">
    <property type="entry name" value="AT30094P"/>
    <property type="match status" value="1"/>
</dbReference>
<dbReference type="AlphaFoldDB" id="A0A7X6LYD0"/>
<dbReference type="Gene3D" id="1.20.144.10">
    <property type="entry name" value="Phosphatidic acid phosphatase type 2/haloperoxidase"/>
    <property type="match status" value="2"/>
</dbReference>